<name>F2U1K5_SALR5</name>
<dbReference type="SMART" id="SM01400">
    <property type="entry name" value="Pribosyltran_N"/>
    <property type="match status" value="1"/>
</dbReference>
<protein>
    <submittedName>
        <fullName evidence="3">Ribose-phosphate pyrophosphokinase 4</fullName>
    </submittedName>
</protein>
<dbReference type="InParanoid" id="F2U1K5"/>
<dbReference type="GO" id="GO:0006164">
    <property type="term" value="P:purine nucleotide biosynthetic process"/>
    <property type="evidence" value="ECO:0007669"/>
    <property type="project" value="TreeGrafter"/>
</dbReference>
<dbReference type="InterPro" id="IPR000836">
    <property type="entry name" value="PRTase_dom"/>
</dbReference>
<dbReference type="RefSeq" id="XP_004996711.1">
    <property type="nucleotide sequence ID" value="XM_004996654.1"/>
</dbReference>
<sequence>MTTTTPPERVESDVAYLVPNSSADVLLYFHPTMKEVAQRLGDNVLELQSQQGNVGRLRKQLDVRDDIRWETFKDGFPNLFIENAEIIKSRDVIFLANFFPSQLIFEQLAVLYMLPKYMAKSLTIVLPYFPTATMERVDDEGQIPTAVTLAHMLSAVPPTRGGPPQVVVYDIHTLQERFYFADSVLPRLETAIPLLQQRLRATFGAELETDVVVIFPDDGASKRFAKRLQDFHCLTCSKKRQGDQRVVWLAEDESLEGKHAVIVDDLVQTGGTLKSCARFIHSRNPASVSAYVTHAVFPQASWKGIVECGIFKHFWYTDTCPETAKQLAGVAPFELISFTPHLAGLLYDFDLAVS</sequence>
<comment type="similarity">
    <text evidence="1">Belongs to the ribose-phosphate pyrophosphokinase family.</text>
</comment>
<proteinExistence type="inferred from homology"/>
<dbReference type="AlphaFoldDB" id="F2U1K5"/>
<keyword evidence="3" id="KW-0418">Kinase</keyword>
<dbReference type="Gene3D" id="3.40.50.2020">
    <property type="match status" value="2"/>
</dbReference>
<dbReference type="Proteomes" id="UP000007799">
    <property type="component" value="Unassembled WGS sequence"/>
</dbReference>
<gene>
    <name evidence="3" type="ORF">PTSG_02224</name>
</gene>
<evidence type="ECO:0000256" key="1">
    <source>
        <dbReference type="ARBA" id="ARBA00006478"/>
    </source>
</evidence>
<dbReference type="SUPFAM" id="SSF53271">
    <property type="entry name" value="PRTase-like"/>
    <property type="match status" value="2"/>
</dbReference>
<keyword evidence="4" id="KW-1185">Reference proteome</keyword>
<accession>F2U1K5</accession>
<dbReference type="GO" id="GO:0002189">
    <property type="term" value="C:ribose phosphate diphosphokinase complex"/>
    <property type="evidence" value="ECO:0007669"/>
    <property type="project" value="TreeGrafter"/>
</dbReference>
<dbReference type="GO" id="GO:0000287">
    <property type="term" value="F:magnesium ion binding"/>
    <property type="evidence" value="ECO:0007669"/>
    <property type="project" value="InterPro"/>
</dbReference>
<dbReference type="STRING" id="946362.F2U1K5"/>
<evidence type="ECO:0000313" key="3">
    <source>
        <dbReference type="EMBL" id="EGD81507.1"/>
    </source>
</evidence>
<dbReference type="Pfam" id="PF00156">
    <property type="entry name" value="Pribosyltran"/>
    <property type="match status" value="1"/>
</dbReference>
<evidence type="ECO:0000259" key="2">
    <source>
        <dbReference type="Pfam" id="PF00156"/>
    </source>
</evidence>
<dbReference type="CDD" id="cd06223">
    <property type="entry name" value="PRTases_typeI"/>
    <property type="match status" value="1"/>
</dbReference>
<feature type="domain" description="Phosphoribosyltransferase" evidence="2">
    <location>
        <begin position="251"/>
        <end position="295"/>
    </location>
</feature>
<dbReference type="EMBL" id="GL832959">
    <property type="protein sequence ID" value="EGD81507.1"/>
    <property type="molecule type" value="Genomic_DNA"/>
</dbReference>
<organism evidence="3 4">
    <name type="scientific">Salpingoeca rosetta (strain ATCC 50818 / BSB-021)</name>
    <dbReference type="NCBI Taxonomy" id="946362"/>
    <lineage>
        <taxon>Eukaryota</taxon>
        <taxon>Choanoflagellata</taxon>
        <taxon>Craspedida</taxon>
        <taxon>Salpingoecidae</taxon>
        <taxon>Salpingoeca</taxon>
    </lineage>
</organism>
<dbReference type="OMA" id="FENFWIT"/>
<dbReference type="PANTHER" id="PTHR10210">
    <property type="entry name" value="RIBOSE-PHOSPHATE DIPHOSPHOKINASE FAMILY MEMBER"/>
    <property type="match status" value="1"/>
</dbReference>
<dbReference type="KEGG" id="sre:PTSG_02224"/>
<dbReference type="InterPro" id="IPR029057">
    <property type="entry name" value="PRTase-like"/>
</dbReference>
<evidence type="ECO:0000313" key="4">
    <source>
        <dbReference type="Proteomes" id="UP000007799"/>
    </source>
</evidence>
<dbReference type="GO" id="GO:0006015">
    <property type="term" value="P:5-phosphoribose 1-diphosphate biosynthetic process"/>
    <property type="evidence" value="ECO:0007669"/>
    <property type="project" value="TreeGrafter"/>
</dbReference>
<dbReference type="GeneID" id="16077304"/>
<dbReference type="OrthoDB" id="10263753at2759"/>
<dbReference type="eggNOG" id="KOG1448">
    <property type="taxonomic scope" value="Eukaryota"/>
</dbReference>
<dbReference type="InterPro" id="IPR005946">
    <property type="entry name" value="Rib-P_diPkinase"/>
</dbReference>
<dbReference type="PANTHER" id="PTHR10210:SF45">
    <property type="entry name" value="RIBOSE-PHOSPHATE PYROPHOSPHOKINASE 3, CHLOROPLASTIC"/>
    <property type="match status" value="1"/>
</dbReference>
<dbReference type="GO" id="GO:0016301">
    <property type="term" value="F:kinase activity"/>
    <property type="evidence" value="ECO:0007669"/>
    <property type="project" value="UniProtKB-KW"/>
</dbReference>
<dbReference type="GO" id="GO:0005737">
    <property type="term" value="C:cytoplasm"/>
    <property type="evidence" value="ECO:0007669"/>
    <property type="project" value="TreeGrafter"/>
</dbReference>
<keyword evidence="3" id="KW-0808">Transferase</keyword>
<reference evidence="3" key="1">
    <citation type="submission" date="2009-08" db="EMBL/GenBank/DDBJ databases">
        <title>Annotation of Salpingoeca rosetta.</title>
        <authorList>
            <consortium name="The Broad Institute Genome Sequencing Platform"/>
            <person name="Russ C."/>
            <person name="Cuomo C."/>
            <person name="Burger G."/>
            <person name="Gray M.W."/>
            <person name="Holland P.W.H."/>
            <person name="King N."/>
            <person name="Lang F.B.F."/>
            <person name="Roger A.J."/>
            <person name="Ruiz-Trillo I."/>
            <person name="Young S.K."/>
            <person name="Zeng Q."/>
            <person name="Gargeya S."/>
            <person name="Alvarado L."/>
            <person name="Berlin A."/>
            <person name="Chapman S.B."/>
            <person name="Chen Z."/>
            <person name="Freedman E."/>
            <person name="Gellesch M."/>
            <person name="Goldberg J."/>
            <person name="Griggs A."/>
            <person name="Gujja S."/>
            <person name="Heilman E."/>
            <person name="Heiman D."/>
            <person name="Howarth C."/>
            <person name="Mehta T."/>
            <person name="Neiman D."/>
            <person name="Pearson M."/>
            <person name="Roberts A."/>
            <person name="Saif S."/>
            <person name="Shea T."/>
            <person name="Shenoy N."/>
            <person name="Sisk P."/>
            <person name="Stolte C."/>
            <person name="Sykes S."/>
            <person name="White J."/>
            <person name="Yandava C."/>
            <person name="Haas B."/>
            <person name="Nusbaum C."/>
            <person name="Birren B."/>
        </authorList>
    </citation>
    <scope>NUCLEOTIDE SEQUENCE</scope>
    <source>
        <strain evidence="3">ATCC 50818</strain>
    </source>
</reference>